<dbReference type="RefSeq" id="WP_159372517.1">
    <property type="nucleotide sequence ID" value="NZ_MF477836.1"/>
</dbReference>
<keyword evidence="1" id="KW-0540">Nuclease</keyword>
<dbReference type="Gene3D" id="3.40.91.50">
    <property type="match status" value="1"/>
</dbReference>
<dbReference type="GO" id="GO:0004519">
    <property type="term" value="F:endonuclease activity"/>
    <property type="evidence" value="ECO:0007669"/>
    <property type="project" value="UniProtKB-KW"/>
</dbReference>
<dbReference type="EMBL" id="MF477836">
    <property type="protein sequence ID" value="AXE75000.1"/>
    <property type="molecule type" value="Genomic_DNA"/>
</dbReference>
<accession>A0A4Y1NN00</accession>
<sequence length="591" mass="69420">MAKSKHMFRKPISFDTTIRNPERIPQFLSILKLYEGKILTIEIALEIEAKLIINKIYEPTSSTLGKYRKEYSKKFKFVAEDQSPDAENKVKLYFQEWKSSDAGSFSLEKMIYLLKNTTQEFRQDSSMPGGWVSRFYTQFIFANELGFVHTEFDREIQFSENGNLMIHDYENGEVKQDFNETYETSAFLIAFSKYQINNPYRSNTIKVNFFVLLLNVIMYLREKYDRPGIHREDISFVIAWGNNNHEELAEYIYSFRKKFGYKVSEEIIYEYAMNLIDEDTPNDLVPASQSFIELKKKHYKFEKIIRETRDEVIRKLRMTRLISLRGNGNFIDIDTLNIDKVNYILENYHNNISFETTEFQKYLNYMGKVDENLIYPIKLEETKVIKDTKQRALDKWSKEPWDFLYNELVKSAFKNQTDNLILKEIKNTARFEFLVSIVLNKALNNAYIQPNYIVDDEGIPYSTAGGQTKNSVGADIDVFEGDIHAIVEPTISNSRSFQVEHEIPSIQEHVLISNERDYKEKEYINDWFAIFVAPEIVPAVGNRIDIVKSESDVDIYAFKADDFGEISKNATSINDFKLKRDYAKGRRIKKR</sequence>
<organism evidence="1">
    <name type="scientific">Macrococcoides canis</name>
    <dbReference type="NCBI Taxonomy" id="1855823"/>
    <lineage>
        <taxon>Bacteria</taxon>
        <taxon>Bacillati</taxon>
        <taxon>Bacillota</taxon>
        <taxon>Bacilli</taxon>
        <taxon>Bacillales</taxon>
        <taxon>Staphylococcaceae</taxon>
        <taxon>Macrococcoides</taxon>
    </lineage>
</organism>
<keyword evidence="1" id="KW-0255">Endonuclease</keyword>
<evidence type="ECO:0000313" key="1">
    <source>
        <dbReference type="EMBL" id="AXE75000.1"/>
    </source>
</evidence>
<reference evidence="1" key="1">
    <citation type="journal article" date="2019" name="J. Antimicrob. Chemother.">
        <title>Macrococcus canis contains recombinogenic methicillin resistance elements and the mecB plasmid found in Staphylococcus aureus.</title>
        <authorList>
            <person name="Chanchaithong P."/>
            <person name="Perreten V."/>
            <person name="Schwendener S."/>
        </authorList>
    </citation>
    <scope>NUCLEOTIDE SEQUENCE</scope>
    <source>
        <strain evidence="1">KM0218</strain>
        <plasmid evidence="1">pKM0218</plasmid>
    </source>
</reference>
<keyword evidence="1" id="KW-0614">Plasmid</keyword>
<proteinExistence type="predicted"/>
<name>A0A4Y1NN00_9STAP</name>
<geneLocation type="plasmid" evidence="1">
    <name>pKM0218</name>
</geneLocation>
<protein>
    <submittedName>
        <fullName evidence="1">Type II restriction endonuclease</fullName>
    </submittedName>
</protein>
<keyword evidence="1" id="KW-0378">Hydrolase</keyword>
<dbReference type="AlphaFoldDB" id="A0A4Y1NN00"/>